<dbReference type="AlphaFoldDB" id="A0AAD5UH35"/>
<organism evidence="2 3">
    <name type="scientific">Boothiomyces macroporosus</name>
    <dbReference type="NCBI Taxonomy" id="261099"/>
    <lineage>
        <taxon>Eukaryota</taxon>
        <taxon>Fungi</taxon>
        <taxon>Fungi incertae sedis</taxon>
        <taxon>Chytridiomycota</taxon>
        <taxon>Chytridiomycota incertae sedis</taxon>
        <taxon>Chytridiomycetes</taxon>
        <taxon>Rhizophydiales</taxon>
        <taxon>Terramycetaceae</taxon>
        <taxon>Boothiomyces</taxon>
    </lineage>
</organism>
<keyword evidence="3" id="KW-1185">Reference proteome</keyword>
<dbReference type="InterPro" id="IPR014752">
    <property type="entry name" value="Arrestin-like_C"/>
</dbReference>
<proteinExistence type="predicted"/>
<evidence type="ECO:0000313" key="2">
    <source>
        <dbReference type="EMBL" id="KAJ3257964.1"/>
    </source>
</evidence>
<gene>
    <name evidence="2" type="ORF">HK103_004098</name>
</gene>
<dbReference type="EMBL" id="JADGKB010000032">
    <property type="protein sequence ID" value="KAJ3257964.1"/>
    <property type="molecule type" value="Genomic_DNA"/>
</dbReference>
<dbReference type="Proteomes" id="UP001210925">
    <property type="component" value="Unassembled WGS sequence"/>
</dbReference>
<protein>
    <submittedName>
        <fullName evidence="2">Uncharacterized protein</fullName>
    </submittedName>
</protein>
<comment type="caution">
    <text evidence="2">The sequence shown here is derived from an EMBL/GenBank/DDBJ whole genome shotgun (WGS) entry which is preliminary data.</text>
</comment>
<feature type="non-terminal residue" evidence="2">
    <location>
        <position position="184"/>
    </location>
</feature>
<accession>A0AAD5UH35</accession>
<name>A0AAD5UH35_9FUNG</name>
<feature type="region of interest" description="Disordered" evidence="1">
    <location>
        <begin position="117"/>
        <end position="137"/>
    </location>
</feature>
<evidence type="ECO:0000313" key="3">
    <source>
        <dbReference type="Proteomes" id="UP001210925"/>
    </source>
</evidence>
<evidence type="ECO:0000256" key="1">
    <source>
        <dbReference type="SAM" id="MobiDB-lite"/>
    </source>
</evidence>
<reference evidence="2" key="1">
    <citation type="submission" date="2020-05" db="EMBL/GenBank/DDBJ databases">
        <title>Phylogenomic resolution of chytrid fungi.</title>
        <authorList>
            <person name="Stajich J.E."/>
            <person name="Amses K."/>
            <person name="Simmons R."/>
            <person name="Seto K."/>
            <person name="Myers J."/>
            <person name="Bonds A."/>
            <person name="Quandt C.A."/>
            <person name="Barry K."/>
            <person name="Liu P."/>
            <person name="Grigoriev I."/>
            <person name="Longcore J.E."/>
            <person name="James T.Y."/>
        </authorList>
    </citation>
    <scope>NUCLEOTIDE SEQUENCE</scope>
    <source>
        <strain evidence="2">PLAUS21</strain>
    </source>
</reference>
<dbReference type="Gene3D" id="2.60.40.640">
    <property type="match status" value="1"/>
</dbReference>
<sequence>MFEHSVEDLRVEPVYGQPLVDGYLGITSQVKIKGIVKFKVTNKIDLTEATIQFRGVEKTRFRVGGSLLEQNIDLHHYVAPLITLEGPKTYLKGDHELSFEIEIDPAHLETLPASFESTPSVKANGKEQESAKPSASIEYELKPTLSYNKTGMFKNTQKTSKSVVEPVDLPRLSLPSIANTIADS</sequence>